<gene>
    <name evidence="5" type="primary">yfkN_4</name>
    <name evidence="5" type="ORF">MCCS_20850</name>
</gene>
<feature type="domain" description="Calcineurin-like phosphoesterase" evidence="3">
    <location>
        <begin position="5"/>
        <end position="238"/>
    </location>
</feature>
<dbReference type="EMBL" id="CP021059">
    <property type="protein sequence ID" value="ARQ07674.1"/>
    <property type="molecule type" value="Genomic_DNA"/>
</dbReference>
<sequence>MYKLSILATTDTHSHVSLYDYFMETYSQDNGLILAGSKIDEIRHINDAEGAVTVVVDNGDILQGNILADYAAEIRPQVHPAVRMMNEIKYDVATFGNHEFNYGLDYLKEAITKAEFPFVNCNVKYINGDYVGTPFVMFEKAFSDGEKVKIGVTGVVPEQILKWDEGHLRDKVIVEDMYQSLYQYAHQMKSQGADVVIALMHTGLDKEQLDHIEGAENMVYQLAQIDAVDAFVFGHTHQAFPGPDYIDVPHIDVNQGKIFNAYGVQPMCFGSHLGEIILHLEKTATGFDIVDGKSTVHALKQSPIHINDAYVAANKATHEAILNYINQPIGYSEQHIESYFAQIGVSRAAQIVAQAGRESFMQLAKRDGLNVKNIIATSAPIKAGRDGVNDYIDIKQGPLTLKDAINIYRFPNIMSVVQVSGKVLKEWVEWSVSCFNKIDKPFILKDNKSTAPGFPSYNMDLFYELTYSIDLTQEARYGTTGEAINNSQRVVDLQYEGCPVIDDDIYTVITNDYRTNFCPILKDESVVKLQIEPLEVRQCIIDYIKHSDLNFELKRPFSFVQEGVFRFKSSPEGIRHIQEGMTATQAYDGDYLIYEISTNKQ</sequence>
<dbReference type="PROSITE" id="PS00785">
    <property type="entry name" value="5_NUCLEOTIDASE_1"/>
    <property type="match status" value="1"/>
</dbReference>
<dbReference type="Pfam" id="PF00149">
    <property type="entry name" value="Metallophos"/>
    <property type="match status" value="1"/>
</dbReference>
<dbReference type="InterPro" id="IPR029052">
    <property type="entry name" value="Metallo-depent_PP-like"/>
</dbReference>
<reference evidence="5 6" key="1">
    <citation type="journal article" date="2017" name="Int. J. Syst. Evol. Microbiol.">
        <title>Macrococcus canis sp. nov., a skin bacterium associated with infections in dogs.</title>
        <authorList>
            <person name="Gobeli Brawand S."/>
            <person name="Cotting K."/>
            <person name="Gomez-Sanz E."/>
            <person name="Collaud A."/>
            <person name="Thomann A."/>
            <person name="Brodard I."/>
            <person name="Rodriguez-Campos S."/>
            <person name="Strauss C."/>
            <person name="Perreten V."/>
        </authorList>
    </citation>
    <scope>NUCLEOTIDE SEQUENCE [LARGE SCALE GENOMIC DNA]</scope>
    <source>
        <strain evidence="5 6">KM45013</strain>
    </source>
</reference>
<dbReference type="PRINTS" id="PR01607">
    <property type="entry name" value="APYRASEFAMLY"/>
</dbReference>
<dbReference type="Proteomes" id="UP000194154">
    <property type="component" value="Chromosome"/>
</dbReference>
<evidence type="ECO:0000313" key="5">
    <source>
        <dbReference type="EMBL" id="ARQ07674.1"/>
    </source>
</evidence>
<dbReference type="InterPro" id="IPR006179">
    <property type="entry name" value="5_nucleotidase/apyrase"/>
</dbReference>
<dbReference type="RefSeq" id="WP_086043214.1">
    <property type="nucleotide sequence ID" value="NZ_CBCRZA010000007.1"/>
</dbReference>
<accession>A0A1W7ADK7</accession>
<dbReference type="GO" id="GO:0009166">
    <property type="term" value="P:nucleotide catabolic process"/>
    <property type="evidence" value="ECO:0007669"/>
    <property type="project" value="InterPro"/>
</dbReference>
<dbReference type="PANTHER" id="PTHR11575">
    <property type="entry name" value="5'-NUCLEOTIDASE-RELATED"/>
    <property type="match status" value="1"/>
</dbReference>
<dbReference type="SUPFAM" id="SSF55816">
    <property type="entry name" value="5'-nucleotidase (syn. UDP-sugar hydrolase), C-terminal domain"/>
    <property type="match status" value="1"/>
</dbReference>
<dbReference type="InterPro" id="IPR036907">
    <property type="entry name" value="5'-Nucleotdase_C_sf"/>
</dbReference>
<dbReference type="GeneID" id="35296170"/>
<dbReference type="Gene3D" id="3.60.21.10">
    <property type="match status" value="1"/>
</dbReference>
<dbReference type="GO" id="GO:0016788">
    <property type="term" value="F:hydrolase activity, acting on ester bonds"/>
    <property type="evidence" value="ECO:0007669"/>
    <property type="project" value="InterPro"/>
</dbReference>
<dbReference type="GO" id="GO:0000166">
    <property type="term" value="F:nucleotide binding"/>
    <property type="evidence" value="ECO:0007669"/>
    <property type="project" value="UniProtKB-KW"/>
</dbReference>
<keyword evidence="2" id="KW-0547">Nucleotide-binding</keyword>
<evidence type="ECO:0000259" key="3">
    <source>
        <dbReference type="Pfam" id="PF00149"/>
    </source>
</evidence>
<dbReference type="InterPro" id="IPR008334">
    <property type="entry name" value="5'-Nucleotdase_C"/>
</dbReference>
<dbReference type="InterPro" id="IPR006146">
    <property type="entry name" value="5'-Nucleotdase_CS"/>
</dbReference>
<dbReference type="GO" id="GO:0030288">
    <property type="term" value="C:outer membrane-bounded periplasmic space"/>
    <property type="evidence" value="ECO:0007669"/>
    <property type="project" value="TreeGrafter"/>
</dbReference>
<dbReference type="OrthoDB" id="9775118at2"/>
<dbReference type="GO" id="GO:0046872">
    <property type="term" value="F:metal ion binding"/>
    <property type="evidence" value="ECO:0007669"/>
    <property type="project" value="InterPro"/>
</dbReference>
<evidence type="ECO:0000256" key="2">
    <source>
        <dbReference type="RuleBase" id="RU362119"/>
    </source>
</evidence>
<dbReference type="Pfam" id="PF02872">
    <property type="entry name" value="5_nucleotid_C"/>
    <property type="match status" value="1"/>
</dbReference>
<evidence type="ECO:0000256" key="1">
    <source>
        <dbReference type="ARBA" id="ARBA00022729"/>
    </source>
</evidence>
<dbReference type="InterPro" id="IPR004843">
    <property type="entry name" value="Calcineurin-like_PHP"/>
</dbReference>
<dbReference type="STRING" id="1855823.MCCS_20850"/>
<keyword evidence="2" id="KW-0378">Hydrolase</keyword>
<feature type="domain" description="5'-Nucleotidase C-terminal" evidence="4">
    <location>
        <begin position="389"/>
        <end position="515"/>
    </location>
</feature>
<proteinExistence type="inferred from homology"/>
<keyword evidence="1" id="KW-0732">Signal</keyword>
<name>A0A1W7ADK7_9STAP</name>
<comment type="similarity">
    <text evidence="2">Belongs to the 5'-nucleotidase family.</text>
</comment>
<keyword evidence="6" id="KW-1185">Reference proteome</keyword>
<evidence type="ECO:0000313" key="6">
    <source>
        <dbReference type="Proteomes" id="UP000194154"/>
    </source>
</evidence>
<protein>
    <submittedName>
        <fullName evidence="5">Trifunctional nucleotide phosphoesterase protein YfkN</fullName>
    </submittedName>
</protein>
<dbReference type="PANTHER" id="PTHR11575:SF6">
    <property type="entry name" value="2',3'-CYCLIC-NUCLEOTIDE 2'-PHOSPHODIESTERASE_3'-NUCLEOTIDASE"/>
    <property type="match status" value="1"/>
</dbReference>
<dbReference type="AlphaFoldDB" id="A0A1W7ADK7"/>
<dbReference type="SUPFAM" id="SSF56300">
    <property type="entry name" value="Metallo-dependent phosphatases"/>
    <property type="match status" value="1"/>
</dbReference>
<dbReference type="KEGG" id="mcak:MCCS_20850"/>
<evidence type="ECO:0000259" key="4">
    <source>
        <dbReference type="Pfam" id="PF02872"/>
    </source>
</evidence>
<dbReference type="Gene3D" id="3.90.780.10">
    <property type="entry name" value="5'-Nucleotidase, C-terminal domain"/>
    <property type="match status" value="1"/>
</dbReference>
<organism evidence="5 6">
    <name type="scientific">Macrococcoides canis</name>
    <dbReference type="NCBI Taxonomy" id="1855823"/>
    <lineage>
        <taxon>Bacteria</taxon>
        <taxon>Bacillati</taxon>
        <taxon>Bacillota</taxon>
        <taxon>Bacilli</taxon>
        <taxon>Bacillales</taxon>
        <taxon>Staphylococcaceae</taxon>
        <taxon>Macrococcoides</taxon>
    </lineage>
</organism>